<keyword evidence="3 5" id="KW-0378">Hydrolase</keyword>
<dbReference type="SUPFAM" id="SSF47090">
    <property type="entry name" value="PGBD-like"/>
    <property type="match status" value="1"/>
</dbReference>
<dbReference type="CDD" id="cd06782">
    <property type="entry name" value="cpPDZ_CPP-like"/>
    <property type="match status" value="1"/>
</dbReference>
<feature type="domain" description="PDZ" evidence="6">
    <location>
        <begin position="95"/>
        <end position="159"/>
    </location>
</feature>
<dbReference type="InterPro" id="IPR036034">
    <property type="entry name" value="PDZ_sf"/>
</dbReference>
<dbReference type="InterPro" id="IPR005151">
    <property type="entry name" value="Tail-specific_protease"/>
</dbReference>
<dbReference type="SMART" id="SM00245">
    <property type="entry name" value="TSPc"/>
    <property type="match status" value="1"/>
</dbReference>
<dbReference type="InterPro" id="IPR029045">
    <property type="entry name" value="ClpP/crotonase-like_dom_sf"/>
</dbReference>
<dbReference type="PROSITE" id="PS50106">
    <property type="entry name" value="PDZ"/>
    <property type="match status" value="1"/>
</dbReference>
<dbReference type="Gene3D" id="2.30.42.10">
    <property type="match status" value="1"/>
</dbReference>
<keyword evidence="2 5" id="KW-0645">Protease</keyword>
<organism evidence="7 8">
    <name type="scientific">Cytobacillus praedii</name>
    <dbReference type="NCBI Taxonomy" id="1742358"/>
    <lineage>
        <taxon>Bacteria</taxon>
        <taxon>Bacillati</taxon>
        <taxon>Bacillota</taxon>
        <taxon>Bacilli</taxon>
        <taxon>Bacillales</taxon>
        <taxon>Bacillaceae</taxon>
        <taxon>Cytobacillus</taxon>
    </lineage>
</organism>
<dbReference type="GO" id="GO:0004175">
    <property type="term" value="F:endopeptidase activity"/>
    <property type="evidence" value="ECO:0007669"/>
    <property type="project" value="TreeGrafter"/>
</dbReference>
<name>A0A4R1AZT0_9BACI</name>
<reference evidence="7 8" key="1">
    <citation type="submission" date="2019-03" db="EMBL/GenBank/DDBJ databases">
        <authorList>
            <person name="Jensen L."/>
            <person name="Storgaard J."/>
            <person name="Sulaj E."/>
            <person name="Schramm A."/>
            <person name="Marshall I.P.G."/>
        </authorList>
    </citation>
    <scope>NUCLEOTIDE SEQUENCE [LARGE SCALE GENOMIC DNA]</scope>
    <source>
        <strain evidence="7 8">2017H2G3</strain>
    </source>
</reference>
<evidence type="ECO:0000256" key="4">
    <source>
        <dbReference type="ARBA" id="ARBA00022825"/>
    </source>
</evidence>
<dbReference type="GO" id="GO:0007165">
    <property type="term" value="P:signal transduction"/>
    <property type="evidence" value="ECO:0007669"/>
    <property type="project" value="TreeGrafter"/>
</dbReference>
<dbReference type="InterPro" id="IPR036366">
    <property type="entry name" value="PGBDSf"/>
</dbReference>
<dbReference type="OrthoDB" id="9812068at2"/>
<dbReference type="Pfam" id="PF03572">
    <property type="entry name" value="Peptidase_S41"/>
    <property type="match status" value="1"/>
</dbReference>
<dbReference type="InterPro" id="IPR004447">
    <property type="entry name" value="Peptidase_S41A"/>
</dbReference>
<gene>
    <name evidence="7" type="ORF">E0Y62_17385</name>
</gene>
<accession>A0A4R1AZT0</accession>
<proteinExistence type="inferred from homology"/>
<dbReference type="Gene3D" id="3.90.226.10">
    <property type="entry name" value="2-enoyl-CoA Hydratase, Chain A, domain 1"/>
    <property type="match status" value="1"/>
</dbReference>
<sequence>MKKFQFVIMLLLAVIISAGITAAAFIIGGQKAVNSSGEERNEFQKLYAAFDSLKTSYFQEVDGDKLINGAINGMVDALEDPYSDYMSVDEAKNFHQSISSSFEGIGAEIQEKEGSIVIVSPIKGSPAEKAGLKPNDKVVSVDGKSLQGMSSSEAVLLIRGEKGTKVELSILRPGVEDAMTVPIVRDTIPIETIYGEMLEDGIAKVQITSFSENTSNELVTKLNELQDQGMKGLILDLRQNPGGLLDQAVKISSLFVPEGEIIFQVEDRNGKREEYKSTGSKNPKIPLVVVIDKGSASASEILAGAVKEAANIPLVGEKSFGKGTVQRAQDFSDGSNMKFTTEKWLTPKGNWIHKKGITPDYEVALPEYATLPFINPDLELKLSMSSKEVKAAQQMLIALGYNPGREDGFFDDQTKSAVEKFQSAVKLKADGVLTGQSTLVLMEKLREKLDKDDTQIKKAAEILKQEMSS</sequence>
<dbReference type="FunFam" id="2.30.42.10:FF:000063">
    <property type="entry name" value="Peptidase, S41 family"/>
    <property type="match status" value="1"/>
</dbReference>
<dbReference type="GO" id="GO:0006508">
    <property type="term" value="P:proteolysis"/>
    <property type="evidence" value="ECO:0007669"/>
    <property type="project" value="UniProtKB-KW"/>
</dbReference>
<evidence type="ECO:0000259" key="6">
    <source>
        <dbReference type="PROSITE" id="PS50106"/>
    </source>
</evidence>
<dbReference type="EMBL" id="SJTH01000025">
    <property type="protein sequence ID" value="TCJ02902.1"/>
    <property type="molecule type" value="Genomic_DNA"/>
</dbReference>
<dbReference type="SMART" id="SM00228">
    <property type="entry name" value="PDZ"/>
    <property type="match status" value="1"/>
</dbReference>
<dbReference type="InterPro" id="IPR055210">
    <property type="entry name" value="CtpA/B_N"/>
</dbReference>
<dbReference type="NCBIfam" id="TIGR00225">
    <property type="entry name" value="prc"/>
    <property type="match status" value="1"/>
</dbReference>
<keyword evidence="8" id="KW-1185">Reference proteome</keyword>
<dbReference type="SUPFAM" id="SSF52096">
    <property type="entry name" value="ClpP/crotonase"/>
    <property type="match status" value="1"/>
</dbReference>
<dbReference type="GO" id="GO:0008236">
    <property type="term" value="F:serine-type peptidase activity"/>
    <property type="evidence" value="ECO:0007669"/>
    <property type="project" value="UniProtKB-KW"/>
</dbReference>
<evidence type="ECO:0000256" key="2">
    <source>
        <dbReference type="ARBA" id="ARBA00022670"/>
    </source>
</evidence>
<dbReference type="AlphaFoldDB" id="A0A4R1AZT0"/>
<dbReference type="Pfam" id="PF01471">
    <property type="entry name" value="PG_binding_1"/>
    <property type="match status" value="1"/>
</dbReference>
<dbReference type="PANTHER" id="PTHR32060:SF30">
    <property type="entry name" value="CARBOXY-TERMINAL PROCESSING PROTEASE CTPA"/>
    <property type="match status" value="1"/>
</dbReference>
<dbReference type="InterPro" id="IPR001478">
    <property type="entry name" value="PDZ"/>
</dbReference>
<evidence type="ECO:0000256" key="1">
    <source>
        <dbReference type="ARBA" id="ARBA00009179"/>
    </source>
</evidence>
<comment type="caution">
    <text evidence="7">The sequence shown here is derived from an EMBL/GenBank/DDBJ whole genome shotgun (WGS) entry which is preliminary data.</text>
</comment>
<dbReference type="GO" id="GO:0030288">
    <property type="term" value="C:outer membrane-bounded periplasmic space"/>
    <property type="evidence" value="ECO:0007669"/>
    <property type="project" value="TreeGrafter"/>
</dbReference>
<comment type="similarity">
    <text evidence="1 5">Belongs to the peptidase S41A family.</text>
</comment>
<dbReference type="STRING" id="1742358.GCA_001439605_04914"/>
<dbReference type="CDD" id="cd07560">
    <property type="entry name" value="Peptidase_S41_CPP"/>
    <property type="match status" value="1"/>
</dbReference>
<keyword evidence="4 5" id="KW-0720">Serine protease</keyword>
<evidence type="ECO:0000256" key="3">
    <source>
        <dbReference type="ARBA" id="ARBA00022801"/>
    </source>
</evidence>
<dbReference type="Pfam" id="PF22694">
    <property type="entry name" value="CtpB_N-like"/>
    <property type="match status" value="1"/>
</dbReference>
<dbReference type="InterPro" id="IPR036365">
    <property type="entry name" value="PGBD-like_sf"/>
</dbReference>
<dbReference type="InterPro" id="IPR002477">
    <property type="entry name" value="Peptidoglycan-bd-like"/>
</dbReference>
<evidence type="ECO:0000256" key="5">
    <source>
        <dbReference type="RuleBase" id="RU004404"/>
    </source>
</evidence>
<dbReference type="Proteomes" id="UP000293846">
    <property type="component" value="Unassembled WGS sequence"/>
</dbReference>
<dbReference type="Gene3D" id="3.30.750.44">
    <property type="match status" value="1"/>
</dbReference>
<dbReference type="Pfam" id="PF13180">
    <property type="entry name" value="PDZ_2"/>
    <property type="match status" value="1"/>
</dbReference>
<protein>
    <submittedName>
        <fullName evidence="7">PDZ domain-containing protein</fullName>
    </submittedName>
</protein>
<evidence type="ECO:0000313" key="7">
    <source>
        <dbReference type="EMBL" id="TCJ02902.1"/>
    </source>
</evidence>
<dbReference type="Gene3D" id="1.10.101.10">
    <property type="entry name" value="PGBD-like superfamily/PGBD"/>
    <property type="match status" value="1"/>
</dbReference>
<evidence type="ECO:0000313" key="8">
    <source>
        <dbReference type="Proteomes" id="UP000293846"/>
    </source>
</evidence>
<dbReference type="SUPFAM" id="SSF50156">
    <property type="entry name" value="PDZ domain-like"/>
    <property type="match status" value="1"/>
</dbReference>
<dbReference type="PANTHER" id="PTHR32060">
    <property type="entry name" value="TAIL-SPECIFIC PROTEASE"/>
    <property type="match status" value="1"/>
</dbReference>